<dbReference type="SUPFAM" id="SSF160719">
    <property type="entry name" value="gpW/gp25-like"/>
    <property type="match status" value="1"/>
</dbReference>
<dbReference type="AlphaFoldDB" id="A0A2U8GM10"/>
<evidence type="ECO:0000313" key="3">
    <source>
        <dbReference type="Proteomes" id="UP000244930"/>
    </source>
</evidence>
<dbReference type="Pfam" id="PF04965">
    <property type="entry name" value="GPW_gp25"/>
    <property type="match status" value="1"/>
</dbReference>
<feature type="domain" description="IraD/Gp25-like" evidence="1">
    <location>
        <begin position="29"/>
        <end position="128"/>
    </location>
</feature>
<dbReference type="Gene3D" id="3.10.450.40">
    <property type="match status" value="1"/>
</dbReference>
<dbReference type="InterPro" id="IPR017737">
    <property type="entry name" value="TssE1-like"/>
</dbReference>
<evidence type="ECO:0000313" key="2">
    <source>
        <dbReference type="EMBL" id="AWI74639.1"/>
    </source>
</evidence>
<dbReference type="KEGG" id="acom:CEW83_04940"/>
<dbReference type="PANTHER" id="PTHR38595">
    <property type="entry name" value="CYTOPLASMIC PROTEIN-RELATED"/>
    <property type="match status" value="1"/>
</dbReference>
<dbReference type="EMBL" id="CP022187">
    <property type="protein sequence ID" value="AWI74639.1"/>
    <property type="molecule type" value="Genomic_DNA"/>
</dbReference>
<dbReference type="RefSeq" id="WP_108948345.1">
    <property type="nucleotide sequence ID" value="NZ_CP022187.1"/>
</dbReference>
<organism evidence="2 3">
    <name type="scientific">Parazoarcus communis</name>
    <dbReference type="NCBI Taxonomy" id="41977"/>
    <lineage>
        <taxon>Bacteria</taxon>
        <taxon>Pseudomonadati</taxon>
        <taxon>Pseudomonadota</taxon>
        <taxon>Betaproteobacteria</taxon>
        <taxon>Rhodocyclales</taxon>
        <taxon>Zoogloeaceae</taxon>
        <taxon>Parazoarcus</taxon>
    </lineage>
</organism>
<dbReference type="NCBIfam" id="TIGR03357">
    <property type="entry name" value="VI_zyme"/>
    <property type="match status" value="1"/>
</dbReference>
<keyword evidence="3" id="KW-1185">Reference proteome</keyword>
<dbReference type="PANTHER" id="PTHR38595:SF1">
    <property type="entry name" value="TYPE VI SECRETION SYSTEM COMPONENT TSSE1"/>
    <property type="match status" value="1"/>
</dbReference>
<proteinExistence type="predicted"/>
<sequence>MTGFEPSLHEKLFGGENDPAPHQGLSLDQLKASVARDLESLLNTRLGMPDAAFHAFPEARRSVVHYGLSDFSSLSLSSLADRVAILQALRAAIVLNEPRLRNVDVAFDSDRRSENRLLFTIRALLVVRPLCEAVSFDLMLKPTTQQYLVGPDSMARARV</sequence>
<evidence type="ECO:0000259" key="1">
    <source>
        <dbReference type="Pfam" id="PF04965"/>
    </source>
</evidence>
<gene>
    <name evidence="2" type="ORF">CEW83_04940</name>
</gene>
<reference evidence="2 3" key="1">
    <citation type="submission" date="2017-06" db="EMBL/GenBank/DDBJ databases">
        <title>Azoarcus.</title>
        <authorList>
            <person name="Woo J.-H."/>
            <person name="Kim H.-S."/>
        </authorList>
    </citation>
    <scope>NUCLEOTIDE SEQUENCE [LARGE SCALE GENOMIC DNA]</scope>
    <source>
        <strain evidence="2 3">TSPY31</strain>
    </source>
</reference>
<protein>
    <submittedName>
        <fullName evidence="2">Type VI secretion protein</fullName>
    </submittedName>
</protein>
<dbReference type="InterPro" id="IPR007048">
    <property type="entry name" value="IraD/Gp25-like"/>
</dbReference>
<accession>A0A2U8GM10</accession>
<dbReference type="InterPro" id="IPR053176">
    <property type="entry name" value="T6SS_TssE1-like"/>
</dbReference>
<name>A0A2U8GM10_9RHOO</name>
<dbReference type="Proteomes" id="UP000244930">
    <property type="component" value="Chromosome"/>
</dbReference>